<dbReference type="GO" id="GO:0015937">
    <property type="term" value="P:coenzyme A biosynthetic process"/>
    <property type="evidence" value="ECO:0007669"/>
    <property type="project" value="UniProtKB-UniRule"/>
</dbReference>
<dbReference type="InterPro" id="IPR007085">
    <property type="entry name" value="DNA/pantothenate-metab_flavo_C"/>
</dbReference>
<dbReference type="InterPro" id="IPR035929">
    <property type="entry name" value="CoaB-like_sf"/>
</dbReference>
<proteinExistence type="inferred from homology"/>
<comment type="cofactor">
    <cofactor evidence="3">
        <name>Mg(2+)</name>
        <dbReference type="ChEBI" id="CHEBI:18420"/>
    </cofactor>
</comment>
<evidence type="ECO:0000256" key="3">
    <source>
        <dbReference type="HAMAP-Rule" id="MF_02225"/>
    </source>
</evidence>
<dbReference type="PANTHER" id="PTHR14359">
    <property type="entry name" value="HOMO-OLIGOMERIC FLAVIN CONTAINING CYS DECARBOXYLASE FAMILY"/>
    <property type="match status" value="1"/>
</dbReference>
<feature type="region of interest" description="Phosphopantothenate--cysteine ligase" evidence="3">
    <location>
        <begin position="229"/>
        <end position="451"/>
    </location>
</feature>
<keyword evidence="1 3" id="KW-0210">Decarboxylase</keyword>
<comment type="pathway">
    <text evidence="3 4">Cofactor biosynthesis; coenzyme A biosynthesis; CoA from (R)-pantothenate: step 2/5.</text>
</comment>
<dbReference type="InterPro" id="IPR036551">
    <property type="entry name" value="Flavin_trans-like"/>
</dbReference>
<dbReference type="EMBL" id="JRPF02000003">
    <property type="protein sequence ID" value="TLD78868.1"/>
    <property type="molecule type" value="Genomic_DNA"/>
</dbReference>
<comment type="function">
    <text evidence="4">Catalyzes two steps in the biosynthesis of coenzyme A. In the first step cysteine is conjugated to 4'-phosphopantothenate to form 4-phosphopantothenoylcysteine, in the latter compound is decarboxylated to form 4'-phosphopantotheine.</text>
</comment>
<dbReference type="KEGG" id="hty:BN2458_PEG1989"/>
<dbReference type="UniPathway" id="UPA00241">
    <property type="reaction ID" value="UER00353"/>
</dbReference>
<dbReference type="Pfam" id="PF04127">
    <property type="entry name" value="DFP"/>
    <property type="match status" value="1"/>
</dbReference>
<dbReference type="InterPro" id="IPR003382">
    <property type="entry name" value="Flavoprotein"/>
</dbReference>
<feature type="binding site" evidence="3">
    <location>
        <position position="388"/>
    </location>
    <ligand>
        <name>CTP</name>
        <dbReference type="ChEBI" id="CHEBI:37563"/>
    </ligand>
</feature>
<keyword evidence="9" id="KW-1185">Reference proteome</keyword>
<dbReference type="Gene3D" id="3.40.50.1950">
    <property type="entry name" value="Flavin prenyltransferase-like"/>
    <property type="match status" value="1"/>
</dbReference>
<keyword evidence="3" id="KW-0511">Multifunctional enzyme</keyword>
<dbReference type="NCBIfam" id="TIGR00521">
    <property type="entry name" value="coaBC_dfp"/>
    <property type="match status" value="1"/>
</dbReference>
<dbReference type="SUPFAM" id="SSF52507">
    <property type="entry name" value="Homo-oligomeric flavin-containing Cys decarboxylases, HFCD"/>
    <property type="match status" value="1"/>
</dbReference>
<comment type="catalytic activity">
    <reaction evidence="3 4">
        <text>(R)-4'-phosphopantothenate + L-cysteine + CTP = N-[(R)-4-phosphopantothenoyl]-L-cysteine + CMP + diphosphate + H(+)</text>
        <dbReference type="Rhea" id="RHEA:19397"/>
        <dbReference type="ChEBI" id="CHEBI:10986"/>
        <dbReference type="ChEBI" id="CHEBI:15378"/>
        <dbReference type="ChEBI" id="CHEBI:33019"/>
        <dbReference type="ChEBI" id="CHEBI:35235"/>
        <dbReference type="ChEBI" id="CHEBI:37563"/>
        <dbReference type="ChEBI" id="CHEBI:59458"/>
        <dbReference type="ChEBI" id="CHEBI:60377"/>
        <dbReference type="EC" id="6.3.2.5"/>
    </reaction>
</comment>
<comment type="caution">
    <text evidence="3">Lacks conserved residue(s) required for the propagation of feature annotation.</text>
</comment>
<protein>
    <recommendedName>
        <fullName evidence="3">Coenzyme A biosynthesis bifunctional protein CoaBC</fullName>
    </recommendedName>
    <alternativeName>
        <fullName evidence="3">DNA/pantothenate metabolism flavoprotein</fullName>
    </alternativeName>
    <alternativeName>
        <fullName evidence="3">Phosphopantothenoylcysteine synthetase/decarboxylase</fullName>
        <shortName evidence="3">PPCS-PPCDC</shortName>
    </alternativeName>
    <domain>
        <recommendedName>
            <fullName evidence="3">Phosphopantothenoylcysteine decarboxylase</fullName>
            <shortName evidence="3">PPC decarboxylase</shortName>
            <shortName evidence="3">PPC-DC</shortName>
            <ecNumber evidence="3">4.1.1.36</ecNumber>
        </recommendedName>
        <alternativeName>
            <fullName evidence="3">CoaC</fullName>
        </alternativeName>
    </domain>
    <domain>
        <recommendedName>
            <fullName evidence="3">Phosphopantothenate--cysteine ligase</fullName>
            <ecNumber evidence="3">6.3.2.5</ecNumber>
        </recommendedName>
        <alternativeName>
            <fullName evidence="3">CoaB</fullName>
        </alternativeName>
        <alternativeName>
            <fullName evidence="3">Phosphopantothenoylcysteine synthetase</fullName>
            <shortName evidence="3">PPC synthetase</shortName>
            <shortName evidence="3">PPC-S</shortName>
        </alternativeName>
    </domain>
</protein>
<evidence type="ECO:0000313" key="7">
    <source>
        <dbReference type="EMBL" id="CUU40872.1"/>
    </source>
</evidence>
<dbReference type="RefSeq" id="WP_034325361.1">
    <property type="nucleotide sequence ID" value="NZ_CAJTQN010000001.1"/>
</dbReference>
<dbReference type="AlphaFoldDB" id="A0A099UBW9"/>
<evidence type="ECO:0000256" key="2">
    <source>
        <dbReference type="ARBA" id="ARBA00023239"/>
    </source>
</evidence>
<dbReference type="InterPro" id="IPR005252">
    <property type="entry name" value="CoaBC"/>
</dbReference>
<sequence>MQKIFTHKKILICVSGSIAAYKMLECISRLYKYGAQIRVIMSAEACKFVNPLSFEALSKNIVLSENNQMWASECVNESIDKVADKTIVGVNHISYAKWADIVLIAPATANSIAKIAYGIADSVMLSAILATSAPKILAPAMNTAMLDAPQTKRNLDTLISMGYEIIPSRSSLLACGDYGNGALAEVDEIIFCLARALYLQDSHLQISYFQNSNTHNPPAQIAFWRDREVIITGGGSKENIDLVRYISNHSSGKQASALALALYMLGARVRLISSAFPITLPLGIECKRVQSVRSYDEAISEAIHTALDLKSTKKPALFMVAALADYAPTRQEGKLKKEQIGDELILVCHKTKDILSHICADKIYKIGFKAETDEKNALNHAQNMLKNKHCEAVCLNVINANNPFGGENNALKIITSQGIEEISGSKFDVALKIALFIAPLLTYKDLESQVK</sequence>
<reference evidence="10" key="3">
    <citation type="submission" date="2015-11" db="EMBL/GenBank/DDBJ databases">
        <authorList>
            <person name="Anvar S.Y."/>
        </authorList>
    </citation>
    <scope>NUCLEOTIDE SEQUENCE [LARGE SCALE GENOMIC DNA]</scope>
</reference>
<feature type="binding site" evidence="3">
    <location>
        <position position="334"/>
    </location>
    <ligand>
        <name>CTP</name>
        <dbReference type="ChEBI" id="CHEBI:37563"/>
    </ligand>
</feature>
<dbReference type="EC" id="6.3.2.5" evidence="3"/>
<feature type="domain" description="Flavoprotein" evidence="5">
    <location>
        <begin position="8"/>
        <end position="190"/>
    </location>
</feature>
<accession>A0A099UBW9</accession>
<evidence type="ECO:0000313" key="8">
    <source>
        <dbReference type="EMBL" id="TLD78868.1"/>
    </source>
</evidence>
<evidence type="ECO:0000313" key="9">
    <source>
        <dbReference type="Proteomes" id="UP000029925"/>
    </source>
</evidence>
<organism evidence="7 10">
    <name type="scientific">Helicobacter typhlonius</name>
    <dbReference type="NCBI Taxonomy" id="76936"/>
    <lineage>
        <taxon>Bacteria</taxon>
        <taxon>Pseudomonadati</taxon>
        <taxon>Campylobacterota</taxon>
        <taxon>Epsilonproteobacteria</taxon>
        <taxon>Campylobacterales</taxon>
        <taxon>Helicobacteraceae</taxon>
        <taxon>Helicobacter</taxon>
    </lineage>
</organism>
<comment type="similarity">
    <text evidence="3 4">In the C-terminal section; belongs to the PPC synthetase family.</text>
</comment>
<name>A0A099UBW9_9HELI</name>
<feature type="binding site" evidence="3">
    <location>
        <position position="368"/>
    </location>
    <ligand>
        <name>CTP</name>
        <dbReference type="ChEBI" id="CHEBI:37563"/>
    </ligand>
</feature>
<dbReference type="Pfam" id="PF02441">
    <property type="entry name" value="Flavoprotein"/>
    <property type="match status" value="1"/>
</dbReference>
<dbReference type="EC" id="4.1.1.36" evidence="3"/>
<dbReference type="STRING" id="76936.BN2458_PEG1989"/>
<dbReference type="PANTHER" id="PTHR14359:SF6">
    <property type="entry name" value="PHOSPHOPANTOTHENOYLCYSTEINE DECARBOXYLASE"/>
    <property type="match status" value="1"/>
</dbReference>
<dbReference type="GO" id="GO:0004633">
    <property type="term" value="F:phosphopantothenoylcysteine decarboxylase activity"/>
    <property type="evidence" value="ECO:0007669"/>
    <property type="project" value="UniProtKB-UniRule"/>
</dbReference>
<feature type="binding site" evidence="3">
    <location>
        <position position="325"/>
    </location>
    <ligand>
        <name>CTP</name>
        <dbReference type="ChEBI" id="CHEBI:37563"/>
    </ligand>
</feature>
<dbReference type="Proteomes" id="UP000064525">
    <property type="component" value="Chromosome I"/>
</dbReference>
<dbReference type="GO" id="GO:0004632">
    <property type="term" value="F:phosphopantothenate--cysteine ligase activity"/>
    <property type="evidence" value="ECO:0007669"/>
    <property type="project" value="UniProtKB-UniRule"/>
</dbReference>
<keyword evidence="2 3" id="KW-0456">Lyase</keyword>
<evidence type="ECO:0000259" key="5">
    <source>
        <dbReference type="Pfam" id="PF02441"/>
    </source>
</evidence>
<comment type="cofactor">
    <cofactor evidence="3">
        <name>FMN</name>
        <dbReference type="ChEBI" id="CHEBI:58210"/>
    </cofactor>
    <text evidence="3">Binds 1 FMN per subunit.</text>
</comment>
<dbReference type="EMBL" id="LN907858">
    <property type="protein sequence ID" value="CUU40872.1"/>
    <property type="molecule type" value="Genomic_DNA"/>
</dbReference>
<comment type="function">
    <text evidence="3">Catalyzes two sequential steps in the biosynthesis of coenzyme A. In the first step cysteine is conjugated to 4'-phosphopantothenate to form 4-phosphopantothenoylcysteine. In the second step the latter compound is decarboxylated to form 4'-phosphopantotheine.</text>
</comment>
<keyword evidence="3 4" id="KW-0285">Flavoprotein</keyword>
<gene>
    <name evidence="3 8" type="primary">coaBC</name>
    <name evidence="7" type="ORF">BN2458_PEG1989</name>
    <name evidence="8" type="ORF">LS75_003705</name>
</gene>
<feature type="region of interest" description="Phosphopantothenoylcysteine decarboxylase" evidence="3">
    <location>
        <begin position="1"/>
        <end position="228"/>
    </location>
</feature>
<evidence type="ECO:0000259" key="6">
    <source>
        <dbReference type="Pfam" id="PF04127"/>
    </source>
</evidence>
<comment type="catalytic activity">
    <reaction evidence="3 4">
        <text>N-[(R)-4-phosphopantothenoyl]-L-cysteine + H(+) = (R)-4'-phosphopantetheine + CO2</text>
        <dbReference type="Rhea" id="RHEA:16793"/>
        <dbReference type="ChEBI" id="CHEBI:15378"/>
        <dbReference type="ChEBI" id="CHEBI:16526"/>
        <dbReference type="ChEBI" id="CHEBI:59458"/>
        <dbReference type="ChEBI" id="CHEBI:61723"/>
        <dbReference type="EC" id="4.1.1.36"/>
    </reaction>
</comment>
<dbReference type="GeneID" id="78152100"/>
<feature type="active site" description="Proton donor" evidence="3">
    <location>
        <position position="175"/>
    </location>
</feature>
<feature type="domain" description="DNA/pantothenate metabolism flavoprotein C-terminal" evidence="6">
    <location>
        <begin position="225"/>
        <end position="437"/>
    </location>
</feature>
<dbReference type="SUPFAM" id="SSF102645">
    <property type="entry name" value="CoaB-like"/>
    <property type="match status" value="1"/>
</dbReference>
<evidence type="ECO:0000256" key="1">
    <source>
        <dbReference type="ARBA" id="ARBA00022793"/>
    </source>
</evidence>
<keyword evidence="3" id="KW-0479">Metal-binding</keyword>
<evidence type="ECO:0000256" key="4">
    <source>
        <dbReference type="RuleBase" id="RU364078"/>
    </source>
</evidence>
<dbReference type="GO" id="GO:0046872">
    <property type="term" value="F:metal ion binding"/>
    <property type="evidence" value="ECO:0007669"/>
    <property type="project" value="UniProtKB-KW"/>
</dbReference>
<dbReference type="Proteomes" id="UP000029925">
    <property type="component" value="Unassembled WGS sequence"/>
</dbReference>
<evidence type="ECO:0000313" key="10">
    <source>
        <dbReference type="Proteomes" id="UP000064525"/>
    </source>
</evidence>
<keyword evidence="3" id="KW-0460">Magnesium</keyword>
<dbReference type="PATRIC" id="fig|76936.10.peg.1936"/>
<dbReference type="HAMAP" id="MF_02225">
    <property type="entry name" value="CoaBC"/>
    <property type="match status" value="1"/>
</dbReference>
<keyword evidence="3 4" id="KW-0436">Ligase</keyword>
<dbReference type="Gene3D" id="3.40.50.10300">
    <property type="entry name" value="CoaB-like"/>
    <property type="match status" value="1"/>
</dbReference>
<dbReference type="GO" id="GO:0071513">
    <property type="term" value="C:phosphopantothenoylcysteine decarboxylase complex"/>
    <property type="evidence" value="ECO:0007669"/>
    <property type="project" value="TreeGrafter"/>
</dbReference>
<comment type="pathway">
    <text evidence="3 4">Cofactor biosynthesis; coenzyme A biosynthesis; CoA from (R)-pantothenate: step 3/5.</text>
</comment>
<comment type="similarity">
    <text evidence="3 4">In the N-terminal section; belongs to the HFCD (homo-oligomeric flavin containing Cys decarboxylase) superfamily.</text>
</comment>
<dbReference type="OrthoDB" id="9802554at2"/>
<dbReference type="GO" id="GO:0010181">
    <property type="term" value="F:FMN binding"/>
    <property type="evidence" value="ECO:0007669"/>
    <property type="project" value="UniProtKB-UniRule"/>
</dbReference>
<keyword evidence="3 4" id="KW-0288">FMN</keyword>
<reference evidence="8 9" key="1">
    <citation type="journal article" date="2014" name="Genome Announc.">
        <title>Draft genome sequences of eight enterohepatic helicobacter species isolated from both laboratory and wild rodents.</title>
        <authorList>
            <person name="Sheh A."/>
            <person name="Shen Z."/>
            <person name="Fox J.G."/>
        </authorList>
    </citation>
    <scope>NUCLEOTIDE SEQUENCE [LARGE SCALE GENOMIC DNA]</scope>
    <source>
        <strain evidence="8 9">MIT 98-6810</strain>
    </source>
</reference>
<dbReference type="GO" id="GO:0015941">
    <property type="term" value="P:pantothenate catabolic process"/>
    <property type="evidence" value="ECO:0007669"/>
    <property type="project" value="InterPro"/>
</dbReference>
<reference evidence="7" key="2">
    <citation type="submission" date="2015-11" db="EMBL/GenBank/DDBJ databases">
        <authorList>
            <person name="Zhang Y."/>
            <person name="Guo Z."/>
        </authorList>
    </citation>
    <scope>NUCLEOTIDE SEQUENCE</scope>
    <source>
        <strain evidence="7">1</strain>
    </source>
</reference>